<feature type="binding site" evidence="9">
    <location>
        <position position="14"/>
    </location>
    <ligand>
        <name>tRNA</name>
        <dbReference type="ChEBI" id="CHEBI:17843"/>
    </ligand>
</feature>
<keyword evidence="2 9" id="KW-0963">Cytoplasm</keyword>
<comment type="caution">
    <text evidence="12">The sequence shown here is derived from an EMBL/GenBank/DDBJ whole genome shotgun (WGS) entry which is preliminary data.</text>
</comment>
<keyword evidence="5 9" id="KW-0694">RNA-binding</keyword>
<organism evidence="12 13">
    <name type="scientific">Clostridium ragsdalei P11</name>
    <dbReference type="NCBI Taxonomy" id="1353534"/>
    <lineage>
        <taxon>Bacteria</taxon>
        <taxon>Bacillati</taxon>
        <taxon>Bacillota</taxon>
        <taxon>Clostridia</taxon>
        <taxon>Eubacteriales</taxon>
        <taxon>Clostridiaceae</taxon>
        <taxon>Clostridium</taxon>
    </lineage>
</organism>
<evidence type="ECO:0000313" key="12">
    <source>
        <dbReference type="EMBL" id="OBR96365.1"/>
    </source>
</evidence>
<reference evidence="12 13" key="1">
    <citation type="journal article" date="2012" name="Front. Microbiol.">
        <title>Draft Genome Sequence of the Virulent Strain 01-B526 of the Fish Pathogen Aeromonas salmonicida.</title>
        <authorList>
            <person name="Charette S.J."/>
            <person name="Brochu F."/>
            <person name="Boyle B."/>
            <person name="Filion G."/>
            <person name="Tanaka K.H."/>
            <person name="Derome N."/>
        </authorList>
    </citation>
    <scope>NUCLEOTIDE SEQUENCE [LARGE SCALE GENOMIC DNA]</scope>
    <source>
        <strain evidence="12 13">P11</strain>
    </source>
</reference>
<dbReference type="GO" id="GO:0004045">
    <property type="term" value="F:peptidyl-tRNA hydrolase activity"/>
    <property type="evidence" value="ECO:0007669"/>
    <property type="project" value="UniProtKB-UniRule"/>
</dbReference>
<evidence type="ECO:0000256" key="5">
    <source>
        <dbReference type="ARBA" id="ARBA00022884"/>
    </source>
</evidence>
<comment type="subunit">
    <text evidence="9">Monomer.</text>
</comment>
<evidence type="ECO:0000256" key="1">
    <source>
        <dbReference type="ARBA" id="ARBA00013260"/>
    </source>
</evidence>
<comment type="function">
    <text evidence="9">Hydrolyzes ribosome-free peptidyl-tRNAs (with 1 or more amino acids incorporated), which drop off the ribosome during protein synthesis, or as a result of ribosome stalling.</text>
</comment>
<evidence type="ECO:0000256" key="3">
    <source>
        <dbReference type="ARBA" id="ARBA00022555"/>
    </source>
</evidence>
<dbReference type="Pfam" id="PF01195">
    <property type="entry name" value="Pept_tRNA_hydro"/>
    <property type="match status" value="1"/>
</dbReference>
<comment type="function">
    <text evidence="9">Catalyzes the release of premature peptidyl moieties from peptidyl-tRNA molecules trapped in stalled 50S ribosomal subunits, and thus maintains levels of free tRNAs and 50S ribosomes.</text>
</comment>
<dbReference type="SUPFAM" id="SSF53178">
    <property type="entry name" value="Peptidyl-tRNA hydrolase-like"/>
    <property type="match status" value="1"/>
</dbReference>
<proteinExistence type="inferred from homology"/>
<comment type="subcellular location">
    <subcellularLocation>
        <location evidence="9">Cytoplasm</location>
    </subcellularLocation>
</comment>
<evidence type="ECO:0000256" key="6">
    <source>
        <dbReference type="ARBA" id="ARBA00038063"/>
    </source>
</evidence>
<dbReference type="FunFam" id="3.40.50.1470:FF:000001">
    <property type="entry name" value="Peptidyl-tRNA hydrolase"/>
    <property type="match status" value="1"/>
</dbReference>
<evidence type="ECO:0000256" key="2">
    <source>
        <dbReference type="ARBA" id="ARBA00022490"/>
    </source>
</evidence>
<name>A0A1A6B254_9CLOT</name>
<evidence type="ECO:0000256" key="4">
    <source>
        <dbReference type="ARBA" id="ARBA00022801"/>
    </source>
</evidence>
<dbReference type="PROSITE" id="PS01196">
    <property type="entry name" value="PEPT_TRNA_HYDROL_2"/>
    <property type="match status" value="1"/>
</dbReference>
<dbReference type="GO" id="GO:0005737">
    <property type="term" value="C:cytoplasm"/>
    <property type="evidence" value="ECO:0007669"/>
    <property type="project" value="UniProtKB-SubCell"/>
</dbReference>
<evidence type="ECO:0000313" key="13">
    <source>
        <dbReference type="Proteomes" id="UP000093954"/>
    </source>
</evidence>
<evidence type="ECO:0000256" key="11">
    <source>
        <dbReference type="RuleBase" id="RU004320"/>
    </source>
</evidence>
<accession>A0A1A6B254</accession>
<dbReference type="EC" id="3.1.1.29" evidence="1 9"/>
<evidence type="ECO:0000256" key="10">
    <source>
        <dbReference type="RuleBase" id="RU000673"/>
    </source>
</evidence>
<keyword evidence="4 9" id="KW-0378">Hydrolase</keyword>
<dbReference type="AlphaFoldDB" id="A0A1A6B254"/>
<feature type="binding site" evidence="9">
    <location>
        <position position="66"/>
    </location>
    <ligand>
        <name>tRNA</name>
        <dbReference type="ChEBI" id="CHEBI:17843"/>
    </ligand>
</feature>
<dbReference type="PANTHER" id="PTHR17224:SF1">
    <property type="entry name" value="PEPTIDYL-TRNA HYDROLASE"/>
    <property type="match status" value="1"/>
</dbReference>
<feature type="site" description="Discriminates between blocked and unblocked aminoacyl-tRNA" evidence="9">
    <location>
        <position position="9"/>
    </location>
</feature>
<dbReference type="InterPro" id="IPR001328">
    <property type="entry name" value="Pept_tRNA_hydro"/>
</dbReference>
<dbReference type="CDD" id="cd00462">
    <property type="entry name" value="PTH"/>
    <property type="match status" value="1"/>
</dbReference>
<dbReference type="Gene3D" id="3.40.50.1470">
    <property type="entry name" value="Peptidyl-tRNA hydrolase"/>
    <property type="match status" value="1"/>
</dbReference>
<dbReference type="GO" id="GO:0072344">
    <property type="term" value="P:rescue of stalled ribosome"/>
    <property type="evidence" value="ECO:0007669"/>
    <property type="project" value="UniProtKB-UniRule"/>
</dbReference>
<feature type="site" description="Stabilizes the basic form of H active site to accept a proton" evidence="9">
    <location>
        <position position="91"/>
    </location>
</feature>
<evidence type="ECO:0000256" key="9">
    <source>
        <dbReference type="HAMAP-Rule" id="MF_00083"/>
    </source>
</evidence>
<feature type="binding site" evidence="9">
    <location>
        <position position="112"/>
    </location>
    <ligand>
        <name>tRNA</name>
        <dbReference type="ChEBI" id="CHEBI:17843"/>
    </ligand>
</feature>
<feature type="binding site" evidence="9">
    <location>
        <position position="64"/>
    </location>
    <ligand>
        <name>tRNA</name>
        <dbReference type="ChEBI" id="CHEBI:17843"/>
    </ligand>
</feature>
<dbReference type="GO" id="GO:0006515">
    <property type="term" value="P:protein quality control for misfolded or incompletely synthesized proteins"/>
    <property type="evidence" value="ECO:0007669"/>
    <property type="project" value="UniProtKB-UniRule"/>
</dbReference>
<gene>
    <name evidence="9 12" type="primary">pth</name>
    <name evidence="12" type="ORF">CLRAG_04860</name>
</gene>
<keyword evidence="13" id="KW-1185">Reference proteome</keyword>
<dbReference type="GO" id="GO:0000049">
    <property type="term" value="F:tRNA binding"/>
    <property type="evidence" value="ECO:0007669"/>
    <property type="project" value="UniProtKB-UniRule"/>
</dbReference>
<evidence type="ECO:0000256" key="8">
    <source>
        <dbReference type="ARBA" id="ARBA00050038"/>
    </source>
</evidence>
<feature type="active site" description="Proton acceptor" evidence="9">
    <location>
        <position position="19"/>
    </location>
</feature>
<sequence length="191" mass="21000">MFLIVGLGNIGTKYQHTRHNIGFDAVDLISSKYNIPINREKFKGTYGEGTISDNKVMLLKPSTYMNLSGESVIEAANFFKIKSSNIIIIYDDIDLEVGRIRIRKHGSAGGHNGIKSVIANLGTDVFPRIKIGIGQPKGDLVSHVLGKFDKNERNDIEKVLETSADVLECLINCGVEEAMNKFNGLKISSDS</sequence>
<dbReference type="NCBIfam" id="TIGR00447">
    <property type="entry name" value="pth"/>
    <property type="match status" value="1"/>
</dbReference>
<dbReference type="InterPro" id="IPR018171">
    <property type="entry name" value="Pept_tRNA_hydro_CS"/>
</dbReference>
<dbReference type="PATRIC" id="fig|1353534.3.peg.497"/>
<dbReference type="InterPro" id="IPR036416">
    <property type="entry name" value="Pept_tRNA_hydro_sf"/>
</dbReference>
<keyword evidence="3 9" id="KW-0820">tRNA-binding</keyword>
<dbReference type="PROSITE" id="PS01195">
    <property type="entry name" value="PEPT_TRNA_HYDROL_1"/>
    <property type="match status" value="1"/>
</dbReference>
<dbReference type="PANTHER" id="PTHR17224">
    <property type="entry name" value="PEPTIDYL-TRNA HYDROLASE"/>
    <property type="match status" value="1"/>
</dbReference>
<dbReference type="RefSeq" id="WP_065076906.1">
    <property type="nucleotide sequence ID" value="NZ_LROS01000005.1"/>
</dbReference>
<dbReference type="HAMAP" id="MF_00083">
    <property type="entry name" value="Pept_tRNA_hydro_bact"/>
    <property type="match status" value="1"/>
</dbReference>
<comment type="similarity">
    <text evidence="6 9 11">Belongs to the PTH family.</text>
</comment>
<dbReference type="EMBL" id="LROS01000005">
    <property type="protein sequence ID" value="OBR96365.1"/>
    <property type="molecule type" value="Genomic_DNA"/>
</dbReference>
<evidence type="ECO:0000256" key="7">
    <source>
        <dbReference type="ARBA" id="ARBA00048707"/>
    </source>
</evidence>
<protein>
    <recommendedName>
        <fullName evidence="8 9">Peptidyl-tRNA hydrolase</fullName>
        <shortName evidence="9">Pth</shortName>
        <ecNumber evidence="1 9">3.1.1.29</ecNumber>
    </recommendedName>
</protein>
<dbReference type="Proteomes" id="UP000093954">
    <property type="component" value="Unassembled WGS sequence"/>
</dbReference>
<comment type="catalytic activity">
    <reaction evidence="7 9 10">
        <text>an N-acyl-L-alpha-aminoacyl-tRNA + H2O = an N-acyl-L-amino acid + a tRNA + H(+)</text>
        <dbReference type="Rhea" id="RHEA:54448"/>
        <dbReference type="Rhea" id="RHEA-COMP:10123"/>
        <dbReference type="Rhea" id="RHEA-COMP:13883"/>
        <dbReference type="ChEBI" id="CHEBI:15377"/>
        <dbReference type="ChEBI" id="CHEBI:15378"/>
        <dbReference type="ChEBI" id="CHEBI:59874"/>
        <dbReference type="ChEBI" id="CHEBI:78442"/>
        <dbReference type="ChEBI" id="CHEBI:138191"/>
        <dbReference type="EC" id="3.1.1.29"/>
    </reaction>
</comment>